<dbReference type="RefSeq" id="WP_157746655.1">
    <property type="nucleotide sequence ID" value="NZ_AP014946.1"/>
</dbReference>
<dbReference type="GO" id="GO:0006782">
    <property type="term" value="P:protoporphyrinogen IX biosynthetic process"/>
    <property type="evidence" value="ECO:0007669"/>
    <property type="project" value="UniProtKB-UniRule"/>
</dbReference>
<evidence type="ECO:0000256" key="8">
    <source>
        <dbReference type="ARBA" id="ARBA00048617"/>
    </source>
</evidence>
<accession>A0A0S3PNM5</accession>
<keyword evidence="4 9" id="KW-0456">Lyase</keyword>
<evidence type="ECO:0000313" key="12">
    <source>
        <dbReference type="Proteomes" id="UP000236884"/>
    </source>
</evidence>
<dbReference type="GO" id="GO:0004852">
    <property type="term" value="F:uroporphyrinogen-III synthase activity"/>
    <property type="evidence" value="ECO:0007669"/>
    <property type="project" value="UniProtKB-UniRule"/>
</dbReference>
<feature type="domain" description="Tetrapyrrole biosynthesis uroporphyrinogen III synthase" evidence="10">
    <location>
        <begin position="14"/>
        <end position="231"/>
    </location>
</feature>
<evidence type="ECO:0000256" key="9">
    <source>
        <dbReference type="RuleBase" id="RU366031"/>
    </source>
</evidence>
<comment type="pathway">
    <text evidence="1 9">Porphyrin-containing compound metabolism; protoporphyrin-IX biosynthesis; coproporphyrinogen-III from 5-aminolevulinate: step 3/4.</text>
</comment>
<dbReference type="Proteomes" id="UP000236884">
    <property type="component" value="Chromosome"/>
</dbReference>
<keyword evidence="12" id="KW-1185">Reference proteome</keyword>
<keyword evidence="5 9" id="KW-0627">Porphyrin biosynthesis</keyword>
<comment type="similarity">
    <text evidence="2 9">Belongs to the uroporphyrinogen-III synthase family.</text>
</comment>
<dbReference type="KEGG" id="vgo:GJW-30_1_00046"/>
<dbReference type="EMBL" id="AP014946">
    <property type="protein sequence ID" value="BAT57541.1"/>
    <property type="molecule type" value="Genomic_DNA"/>
</dbReference>
<evidence type="ECO:0000256" key="7">
    <source>
        <dbReference type="ARBA" id="ARBA00040167"/>
    </source>
</evidence>
<dbReference type="InterPro" id="IPR003754">
    <property type="entry name" value="4pyrrol_synth_uPrphyn_synth"/>
</dbReference>
<dbReference type="UniPathway" id="UPA00251">
    <property type="reaction ID" value="UER00320"/>
</dbReference>
<reference evidence="11 12" key="1">
    <citation type="submission" date="2015-08" db="EMBL/GenBank/DDBJ databases">
        <title>Investigation of the bacterial diversity of lava forest soil.</title>
        <authorList>
            <person name="Lee J.S."/>
        </authorList>
    </citation>
    <scope>NUCLEOTIDE SEQUENCE [LARGE SCALE GENOMIC DNA]</scope>
    <source>
        <strain evidence="11 12">GJW-30</strain>
    </source>
</reference>
<organism evidence="11 12">
    <name type="scientific">Variibacter gotjawalensis</name>
    <dbReference type="NCBI Taxonomy" id="1333996"/>
    <lineage>
        <taxon>Bacteria</taxon>
        <taxon>Pseudomonadati</taxon>
        <taxon>Pseudomonadota</taxon>
        <taxon>Alphaproteobacteria</taxon>
        <taxon>Hyphomicrobiales</taxon>
        <taxon>Nitrobacteraceae</taxon>
        <taxon>Variibacter</taxon>
    </lineage>
</organism>
<evidence type="ECO:0000256" key="6">
    <source>
        <dbReference type="ARBA" id="ARBA00037589"/>
    </source>
</evidence>
<evidence type="ECO:0000256" key="5">
    <source>
        <dbReference type="ARBA" id="ARBA00023244"/>
    </source>
</evidence>
<dbReference type="SUPFAM" id="SSF69618">
    <property type="entry name" value="HemD-like"/>
    <property type="match status" value="1"/>
</dbReference>
<evidence type="ECO:0000256" key="1">
    <source>
        <dbReference type="ARBA" id="ARBA00004772"/>
    </source>
</evidence>
<sequence length="239" mass="25400">MNLLITRPQPDAESTAATLRAQKHNPLVAPLLTMEALPLRLDPCRTFSGVIVSSANAIRAIPETERSKLLGLQVAAVGERTAKVAREAGFTKVKSAQGDAEALARHAAKIFKDAEHPVLYLAAENRAGDLASALAAHGIAVQTVVVYRMTFSHGLPHAAHDAIVARKIDGVLHYSRRTVDAYLHLAEADNVLEAALAPIHYCLSAEIGARLIAAGAPAVRIAAHPQEQELISLLPPDVP</sequence>
<dbReference type="GO" id="GO:0006780">
    <property type="term" value="P:uroporphyrinogen III biosynthetic process"/>
    <property type="evidence" value="ECO:0007669"/>
    <property type="project" value="UniProtKB-UniRule"/>
</dbReference>
<protein>
    <recommendedName>
        <fullName evidence="7 9">Uroporphyrinogen-III synthase</fullName>
        <ecNumber evidence="3 9">4.2.1.75</ecNumber>
    </recommendedName>
</protein>
<comment type="function">
    <text evidence="6 9">Catalyzes cyclization of the linear tetrapyrrole, hydroxymethylbilane, to the macrocyclic uroporphyrinogen III.</text>
</comment>
<dbReference type="InterPro" id="IPR039793">
    <property type="entry name" value="UROS/Hem4"/>
</dbReference>
<dbReference type="Gene3D" id="3.40.50.10090">
    <property type="match status" value="2"/>
</dbReference>
<dbReference type="PANTHER" id="PTHR38042:SF1">
    <property type="entry name" value="UROPORPHYRINOGEN-III SYNTHASE, CHLOROPLASTIC"/>
    <property type="match status" value="1"/>
</dbReference>
<dbReference type="CDD" id="cd06578">
    <property type="entry name" value="HemD"/>
    <property type="match status" value="1"/>
</dbReference>
<proteinExistence type="inferred from homology"/>
<dbReference type="Pfam" id="PF02602">
    <property type="entry name" value="HEM4"/>
    <property type="match status" value="1"/>
</dbReference>
<evidence type="ECO:0000313" key="11">
    <source>
        <dbReference type="EMBL" id="BAT57541.1"/>
    </source>
</evidence>
<comment type="catalytic activity">
    <reaction evidence="8 9">
        <text>hydroxymethylbilane = uroporphyrinogen III + H2O</text>
        <dbReference type="Rhea" id="RHEA:18965"/>
        <dbReference type="ChEBI" id="CHEBI:15377"/>
        <dbReference type="ChEBI" id="CHEBI:57308"/>
        <dbReference type="ChEBI" id="CHEBI:57845"/>
        <dbReference type="EC" id="4.2.1.75"/>
    </reaction>
</comment>
<name>A0A0S3PNM5_9BRAD</name>
<evidence type="ECO:0000256" key="2">
    <source>
        <dbReference type="ARBA" id="ARBA00008133"/>
    </source>
</evidence>
<gene>
    <name evidence="11" type="ORF">GJW-30_1_00046</name>
</gene>
<dbReference type="EC" id="4.2.1.75" evidence="3 9"/>
<evidence type="ECO:0000256" key="3">
    <source>
        <dbReference type="ARBA" id="ARBA00013109"/>
    </source>
</evidence>
<evidence type="ECO:0000256" key="4">
    <source>
        <dbReference type="ARBA" id="ARBA00023239"/>
    </source>
</evidence>
<dbReference type="AlphaFoldDB" id="A0A0S3PNM5"/>
<dbReference type="InterPro" id="IPR036108">
    <property type="entry name" value="4pyrrol_syn_uPrphyn_synt_sf"/>
</dbReference>
<dbReference type="PANTHER" id="PTHR38042">
    <property type="entry name" value="UROPORPHYRINOGEN-III SYNTHASE, CHLOROPLASTIC"/>
    <property type="match status" value="1"/>
</dbReference>
<evidence type="ECO:0000259" key="10">
    <source>
        <dbReference type="Pfam" id="PF02602"/>
    </source>
</evidence>